<accession>A0A0E9XS44</accession>
<feature type="domain" description="Alpha-macroglobulin-like TED" evidence="1">
    <location>
        <begin position="2"/>
        <end position="101"/>
    </location>
</feature>
<proteinExistence type="predicted"/>
<dbReference type="AlphaFoldDB" id="A0A0E9XS44"/>
<dbReference type="Pfam" id="PF07678">
    <property type="entry name" value="TED_complement"/>
    <property type="match status" value="1"/>
</dbReference>
<dbReference type="EMBL" id="GBXM01003892">
    <property type="protein sequence ID" value="JAI04686.1"/>
    <property type="molecule type" value="Transcribed_RNA"/>
</dbReference>
<dbReference type="GO" id="GO:0005615">
    <property type="term" value="C:extracellular space"/>
    <property type="evidence" value="ECO:0007669"/>
    <property type="project" value="InterPro"/>
</dbReference>
<organism evidence="2">
    <name type="scientific">Anguilla anguilla</name>
    <name type="common">European freshwater eel</name>
    <name type="synonym">Muraena anguilla</name>
    <dbReference type="NCBI Taxonomy" id="7936"/>
    <lineage>
        <taxon>Eukaryota</taxon>
        <taxon>Metazoa</taxon>
        <taxon>Chordata</taxon>
        <taxon>Craniata</taxon>
        <taxon>Vertebrata</taxon>
        <taxon>Euteleostomi</taxon>
        <taxon>Actinopterygii</taxon>
        <taxon>Neopterygii</taxon>
        <taxon>Teleostei</taxon>
        <taxon>Anguilliformes</taxon>
        <taxon>Anguillidae</taxon>
        <taxon>Anguilla</taxon>
    </lineage>
</organism>
<reference evidence="2" key="1">
    <citation type="submission" date="2014-11" db="EMBL/GenBank/DDBJ databases">
        <authorList>
            <person name="Amaro Gonzalez C."/>
        </authorList>
    </citation>
    <scope>NUCLEOTIDE SEQUENCE</scope>
</reference>
<protein>
    <recommendedName>
        <fullName evidence="1">Alpha-macroglobulin-like TED domain-containing protein</fullName>
    </recommendedName>
</protein>
<reference evidence="2" key="2">
    <citation type="journal article" date="2015" name="Fish Shellfish Immunol.">
        <title>Early steps in the European eel (Anguilla anguilla)-Vibrio vulnificus interaction in the gills: Role of the RtxA13 toxin.</title>
        <authorList>
            <person name="Callol A."/>
            <person name="Pajuelo D."/>
            <person name="Ebbesson L."/>
            <person name="Teles M."/>
            <person name="MacKenzie S."/>
            <person name="Amaro C."/>
        </authorList>
    </citation>
    <scope>NUCLEOTIDE SEQUENCE</scope>
</reference>
<dbReference type="SUPFAM" id="SSF48239">
    <property type="entry name" value="Terpenoid cyclases/Protein prenyltransferases"/>
    <property type="match status" value="1"/>
</dbReference>
<dbReference type="InterPro" id="IPR011626">
    <property type="entry name" value="Alpha-macroglobulin_TED"/>
</dbReference>
<evidence type="ECO:0000259" key="1">
    <source>
        <dbReference type="Pfam" id="PF07678"/>
    </source>
</evidence>
<name>A0A0E9XS44_ANGAN</name>
<dbReference type="Gene3D" id="1.50.10.20">
    <property type="match status" value="1"/>
</dbReference>
<sequence>MDKTAFLTSFTIIGIKNGMEVENCQLQEFKDVLDKAVNYLFDTFEKLKSMYVRAITAYALALVDQSSMPARQLYERLQTQAIVKGNPAIVRYWEETTPSQMPLSPIR</sequence>
<evidence type="ECO:0000313" key="2">
    <source>
        <dbReference type="EMBL" id="JAI04686.1"/>
    </source>
</evidence>
<dbReference type="InterPro" id="IPR008930">
    <property type="entry name" value="Terpenoid_cyclase/PrenylTrfase"/>
</dbReference>